<protein>
    <submittedName>
        <fullName evidence="3">Uncharacterized protein</fullName>
    </submittedName>
</protein>
<feature type="compositionally biased region" description="Basic and acidic residues" evidence="1">
    <location>
        <begin position="40"/>
        <end position="65"/>
    </location>
</feature>
<accession>A0ABS7IW22</accession>
<evidence type="ECO:0000256" key="1">
    <source>
        <dbReference type="SAM" id="MobiDB-lite"/>
    </source>
</evidence>
<organism evidence="3 4">
    <name type="scientific">Qipengyuania polymorpha</name>
    <dbReference type="NCBI Taxonomy" id="2867234"/>
    <lineage>
        <taxon>Bacteria</taxon>
        <taxon>Pseudomonadati</taxon>
        <taxon>Pseudomonadota</taxon>
        <taxon>Alphaproteobacteria</taxon>
        <taxon>Sphingomonadales</taxon>
        <taxon>Erythrobacteraceae</taxon>
        <taxon>Qipengyuania</taxon>
    </lineage>
</organism>
<dbReference type="EMBL" id="JAIGNK010000002">
    <property type="protein sequence ID" value="MBX7457711.1"/>
    <property type="molecule type" value="Genomic_DNA"/>
</dbReference>
<comment type="caution">
    <text evidence="3">The sequence shown here is derived from an EMBL/GenBank/DDBJ whole genome shotgun (WGS) entry which is preliminary data.</text>
</comment>
<keyword evidence="2" id="KW-0732">Signal</keyword>
<gene>
    <name evidence="3" type="ORF">K3152_05595</name>
</gene>
<evidence type="ECO:0000256" key="2">
    <source>
        <dbReference type="SAM" id="SignalP"/>
    </source>
</evidence>
<name>A0ABS7IW22_9SPHN</name>
<dbReference type="Proteomes" id="UP000783253">
    <property type="component" value="Unassembled WGS sequence"/>
</dbReference>
<reference evidence="3 4" key="1">
    <citation type="submission" date="2021-08" db="EMBL/GenBank/DDBJ databases">
        <title>Comparative Genomics Analysis of the Genus Qipengyuania Reveals Extensive Genetic Diversity and Metabolic Versatility, Including the Description of Fifteen Novel Species.</title>
        <authorList>
            <person name="Liu Y."/>
        </authorList>
    </citation>
    <scope>NUCLEOTIDE SEQUENCE [LARGE SCALE GENOMIC DNA]</scope>
    <source>
        <strain evidence="3 4">1NDH17</strain>
    </source>
</reference>
<feature type="region of interest" description="Disordered" evidence="1">
    <location>
        <begin position="36"/>
        <end position="65"/>
    </location>
</feature>
<keyword evidence="4" id="KW-1185">Reference proteome</keyword>
<feature type="signal peptide" evidence="2">
    <location>
        <begin position="1"/>
        <end position="24"/>
    </location>
</feature>
<dbReference type="RefSeq" id="WP_221573150.1">
    <property type="nucleotide sequence ID" value="NZ_JAIGNK010000002.1"/>
</dbReference>
<evidence type="ECO:0000313" key="4">
    <source>
        <dbReference type="Proteomes" id="UP000783253"/>
    </source>
</evidence>
<sequence>MVRQLLALIALLTGLAAIGAPVHAAVNSVVDTAVSQSDTRGSEARDAQETCADKQRKQKLRGERVTPCKQQEPVTVYIPSVMFGADRAYE</sequence>
<proteinExistence type="predicted"/>
<evidence type="ECO:0000313" key="3">
    <source>
        <dbReference type="EMBL" id="MBX7457711.1"/>
    </source>
</evidence>
<feature type="chain" id="PRO_5045522182" evidence="2">
    <location>
        <begin position="25"/>
        <end position="90"/>
    </location>
</feature>